<comment type="caution">
    <text evidence="1">The sequence shown here is derived from an EMBL/GenBank/DDBJ whole genome shotgun (WGS) entry which is preliminary data.</text>
</comment>
<proteinExistence type="predicted"/>
<dbReference type="Proteomes" id="UP001062846">
    <property type="component" value="Chromosome 5"/>
</dbReference>
<name>A0ACC0NLP4_RHOML</name>
<protein>
    <submittedName>
        <fullName evidence="1">Uncharacterized protein</fullName>
    </submittedName>
</protein>
<organism evidence="1 2">
    <name type="scientific">Rhododendron molle</name>
    <name type="common">Chinese azalea</name>
    <name type="synonym">Azalea mollis</name>
    <dbReference type="NCBI Taxonomy" id="49168"/>
    <lineage>
        <taxon>Eukaryota</taxon>
        <taxon>Viridiplantae</taxon>
        <taxon>Streptophyta</taxon>
        <taxon>Embryophyta</taxon>
        <taxon>Tracheophyta</taxon>
        <taxon>Spermatophyta</taxon>
        <taxon>Magnoliopsida</taxon>
        <taxon>eudicotyledons</taxon>
        <taxon>Gunneridae</taxon>
        <taxon>Pentapetalae</taxon>
        <taxon>asterids</taxon>
        <taxon>Ericales</taxon>
        <taxon>Ericaceae</taxon>
        <taxon>Ericoideae</taxon>
        <taxon>Rhodoreae</taxon>
        <taxon>Rhododendron</taxon>
    </lineage>
</organism>
<sequence>MLAEPKKCLITLKAYMHNYARTSQIKFNVHTISIDNSIETGDRSKALPPNPPNKRSKKEDHNSSTSTSNPTIDK</sequence>
<gene>
    <name evidence="1" type="ORF">RHMOL_Rhmol05G0087800</name>
</gene>
<evidence type="ECO:0000313" key="1">
    <source>
        <dbReference type="EMBL" id="KAI8554298.1"/>
    </source>
</evidence>
<keyword evidence="2" id="KW-1185">Reference proteome</keyword>
<dbReference type="EMBL" id="CM046392">
    <property type="protein sequence ID" value="KAI8554298.1"/>
    <property type="molecule type" value="Genomic_DNA"/>
</dbReference>
<evidence type="ECO:0000313" key="2">
    <source>
        <dbReference type="Proteomes" id="UP001062846"/>
    </source>
</evidence>
<reference evidence="1" key="1">
    <citation type="submission" date="2022-02" db="EMBL/GenBank/DDBJ databases">
        <title>Plant Genome Project.</title>
        <authorList>
            <person name="Zhang R.-G."/>
        </authorList>
    </citation>
    <scope>NUCLEOTIDE SEQUENCE</scope>
    <source>
        <strain evidence="1">AT1</strain>
    </source>
</reference>
<accession>A0ACC0NLP4</accession>